<dbReference type="InterPro" id="IPR041881">
    <property type="entry name" value="PqqD_sf"/>
</dbReference>
<protein>
    <recommendedName>
        <fullName evidence="3">PqqD family protein</fullName>
    </recommendedName>
</protein>
<dbReference type="InterPro" id="IPR008792">
    <property type="entry name" value="PQQD"/>
</dbReference>
<dbReference type="EMBL" id="MFYX01000094">
    <property type="protein sequence ID" value="OGK03209.1"/>
    <property type="molecule type" value="Genomic_DNA"/>
</dbReference>
<dbReference type="Proteomes" id="UP000179243">
    <property type="component" value="Unassembled WGS sequence"/>
</dbReference>
<evidence type="ECO:0000313" key="2">
    <source>
        <dbReference type="Proteomes" id="UP000179243"/>
    </source>
</evidence>
<sequence>MKELIKQNPRSASRKYKDEALVITPDDRRIHKLNQTATFIWEAAGNRGIGKDELVNKMHQAFEAPVKTIQTDLMVFLKEMVKKKILVKIAA</sequence>
<gene>
    <name evidence="1" type="ORF">A2519_05120</name>
</gene>
<dbReference type="AlphaFoldDB" id="A0A1F7F961"/>
<name>A0A1F7F961_UNCRA</name>
<proteinExistence type="predicted"/>
<organism evidence="1 2">
    <name type="scientific">Candidatus Raymondbacteria bacterium RIFOXYD12_FULL_49_13</name>
    <dbReference type="NCBI Taxonomy" id="1817890"/>
    <lineage>
        <taxon>Bacteria</taxon>
        <taxon>Raymondiibacteriota</taxon>
    </lineage>
</organism>
<comment type="caution">
    <text evidence="1">The sequence shown here is derived from an EMBL/GenBank/DDBJ whole genome shotgun (WGS) entry which is preliminary data.</text>
</comment>
<evidence type="ECO:0008006" key="3">
    <source>
        <dbReference type="Google" id="ProtNLM"/>
    </source>
</evidence>
<evidence type="ECO:0000313" key="1">
    <source>
        <dbReference type="EMBL" id="OGK03209.1"/>
    </source>
</evidence>
<reference evidence="1 2" key="1">
    <citation type="journal article" date="2016" name="Nat. Commun.">
        <title>Thousands of microbial genomes shed light on interconnected biogeochemical processes in an aquifer system.</title>
        <authorList>
            <person name="Anantharaman K."/>
            <person name="Brown C.T."/>
            <person name="Hug L.A."/>
            <person name="Sharon I."/>
            <person name="Castelle C.J."/>
            <person name="Probst A.J."/>
            <person name="Thomas B.C."/>
            <person name="Singh A."/>
            <person name="Wilkins M.J."/>
            <person name="Karaoz U."/>
            <person name="Brodie E.L."/>
            <person name="Williams K.H."/>
            <person name="Hubbard S.S."/>
            <person name="Banfield J.F."/>
        </authorList>
    </citation>
    <scope>NUCLEOTIDE SEQUENCE [LARGE SCALE GENOMIC DNA]</scope>
</reference>
<dbReference type="Pfam" id="PF05402">
    <property type="entry name" value="PqqD"/>
    <property type="match status" value="1"/>
</dbReference>
<accession>A0A1F7F961</accession>
<dbReference type="Gene3D" id="1.10.10.1150">
    <property type="entry name" value="Coenzyme PQQ synthesis protein D (PqqD)"/>
    <property type="match status" value="1"/>
</dbReference>